<keyword evidence="4" id="KW-1185">Reference proteome</keyword>
<gene>
    <name evidence="3" type="ORF">PoB_001053900</name>
</gene>
<reference evidence="3 4" key="1">
    <citation type="journal article" date="2021" name="Elife">
        <title>Chloroplast acquisition without the gene transfer in kleptoplastic sea slugs, Plakobranchus ocellatus.</title>
        <authorList>
            <person name="Maeda T."/>
            <person name="Takahashi S."/>
            <person name="Yoshida T."/>
            <person name="Shimamura S."/>
            <person name="Takaki Y."/>
            <person name="Nagai Y."/>
            <person name="Toyoda A."/>
            <person name="Suzuki Y."/>
            <person name="Arimoto A."/>
            <person name="Ishii H."/>
            <person name="Satoh N."/>
            <person name="Nishiyama T."/>
            <person name="Hasebe M."/>
            <person name="Maruyama T."/>
            <person name="Minagawa J."/>
            <person name="Obokata J."/>
            <person name="Shigenobu S."/>
        </authorList>
    </citation>
    <scope>NUCLEOTIDE SEQUENCE [LARGE SCALE GENOMIC DNA]</scope>
</reference>
<comment type="caution">
    <text evidence="3">The sequence shown here is derived from an EMBL/GenBank/DDBJ whole genome shotgun (WGS) entry which is preliminary data.</text>
</comment>
<dbReference type="EMBL" id="BLXT01001274">
    <property type="protein sequence ID" value="GFN84033.1"/>
    <property type="molecule type" value="Genomic_DNA"/>
</dbReference>
<evidence type="ECO:0000256" key="1">
    <source>
        <dbReference type="SAM" id="Phobius"/>
    </source>
</evidence>
<dbReference type="SUPFAM" id="SSF90112">
    <property type="entry name" value="Neurotransmitter-gated ion-channel transmembrane pore"/>
    <property type="match status" value="1"/>
</dbReference>
<dbReference type="AlphaFoldDB" id="A0AAV3YPH4"/>
<dbReference type="InterPro" id="IPR038050">
    <property type="entry name" value="Neuro_actylchol_rec"/>
</dbReference>
<sequence>MSKASFPSIGVGSFDTFTCLAVDLKLHRSVGFYMIQIYIPSALIVVLSWVSFCLDVGAVPARISLGILTVLTMTNMKTIAVSSLPKVRSSRVDGICTIEISK</sequence>
<dbReference type="Gene3D" id="1.20.58.390">
    <property type="entry name" value="Neurotransmitter-gated ion-channel transmembrane domain"/>
    <property type="match status" value="1"/>
</dbReference>
<dbReference type="GO" id="GO:0004888">
    <property type="term" value="F:transmembrane signaling receptor activity"/>
    <property type="evidence" value="ECO:0007669"/>
    <property type="project" value="InterPro"/>
</dbReference>
<protein>
    <recommendedName>
        <fullName evidence="2">Neurotransmitter-gated ion-channel transmembrane domain-containing protein</fullName>
    </recommendedName>
</protein>
<accession>A0AAV3YPH4</accession>
<dbReference type="InterPro" id="IPR006029">
    <property type="entry name" value="Neurotrans-gated_channel_TM"/>
</dbReference>
<feature type="transmembrane region" description="Helical" evidence="1">
    <location>
        <begin position="30"/>
        <end position="51"/>
    </location>
</feature>
<keyword evidence="1" id="KW-1133">Transmembrane helix</keyword>
<name>A0AAV3YPH4_9GAST</name>
<proteinExistence type="predicted"/>
<keyword evidence="1" id="KW-0472">Membrane</keyword>
<dbReference type="Proteomes" id="UP000735302">
    <property type="component" value="Unassembled WGS sequence"/>
</dbReference>
<dbReference type="Pfam" id="PF02932">
    <property type="entry name" value="Neur_chan_memb"/>
    <property type="match status" value="1"/>
</dbReference>
<dbReference type="InterPro" id="IPR006201">
    <property type="entry name" value="Neur_channel"/>
</dbReference>
<evidence type="ECO:0000313" key="3">
    <source>
        <dbReference type="EMBL" id="GFN84033.1"/>
    </source>
</evidence>
<dbReference type="GO" id="GO:0005216">
    <property type="term" value="F:monoatomic ion channel activity"/>
    <property type="evidence" value="ECO:0007669"/>
    <property type="project" value="InterPro"/>
</dbReference>
<feature type="domain" description="Neurotransmitter-gated ion-channel transmembrane" evidence="2">
    <location>
        <begin position="37"/>
        <end position="87"/>
    </location>
</feature>
<dbReference type="GO" id="GO:0016020">
    <property type="term" value="C:membrane"/>
    <property type="evidence" value="ECO:0007669"/>
    <property type="project" value="InterPro"/>
</dbReference>
<keyword evidence="1" id="KW-0812">Transmembrane</keyword>
<dbReference type="PANTHER" id="PTHR18945">
    <property type="entry name" value="NEUROTRANSMITTER GATED ION CHANNEL"/>
    <property type="match status" value="1"/>
</dbReference>
<evidence type="ECO:0000259" key="2">
    <source>
        <dbReference type="Pfam" id="PF02932"/>
    </source>
</evidence>
<organism evidence="3 4">
    <name type="scientific">Plakobranchus ocellatus</name>
    <dbReference type="NCBI Taxonomy" id="259542"/>
    <lineage>
        <taxon>Eukaryota</taxon>
        <taxon>Metazoa</taxon>
        <taxon>Spiralia</taxon>
        <taxon>Lophotrochozoa</taxon>
        <taxon>Mollusca</taxon>
        <taxon>Gastropoda</taxon>
        <taxon>Heterobranchia</taxon>
        <taxon>Euthyneura</taxon>
        <taxon>Panpulmonata</taxon>
        <taxon>Sacoglossa</taxon>
        <taxon>Placobranchoidea</taxon>
        <taxon>Plakobranchidae</taxon>
        <taxon>Plakobranchus</taxon>
    </lineage>
</organism>
<evidence type="ECO:0000313" key="4">
    <source>
        <dbReference type="Proteomes" id="UP000735302"/>
    </source>
</evidence>
<dbReference type="InterPro" id="IPR036719">
    <property type="entry name" value="Neuro-gated_channel_TM_sf"/>
</dbReference>
<dbReference type="PRINTS" id="PR00253">
    <property type="entry name" value="GABAARECEPTR"/>
</dbReference>
<dbReference type="InterPro" id="IPR006028">
    <property type="entry name" value="GABAA/Glycine_rcpt"/>
</dbReference>